<reference evidence="2" key="1">
    <citation type="submission" date="2013-10" db="EMBL/GenBank/DDBJ databases">
        <title>Genomic analysis of the causative agents of coccidiosis in chickens.</title>
        <authorList>
            <person name="Reid A.J."/>
            <person name="Blake D."/>
            <person name="Billington K."/>
            <person name="Browne H."/>
            <person name="Dunn M."/>
            <person name="Hung S."/>
            <person name="Kawahara F."/>
            <person name="Miranda-Saavedra D."/>
            <person name="Mourier T."/>
            <person name="Nagra H."/>
            <person name="Otto T.D."/>
            <person name="Rawlings N."/>
            <person name="Sanchez A."/>
            <person name="Sanders M."/>
            <person name="Subramaniam C."/>
            <person name="Tay Y."/>
            <person name="Dear P."/>
            <person name="Doerig C."/>
            <person name="Gruber A."/>
            <person name="Parkinson J."/>
            <person name="Shirley M."/>
            <person name="Wan K.L."/>
            <person name="Berriman M."/>
            <person name="Tomley F."/>
            <person name="Pain A."/>
        </authorList>
    </citation>
    <scope>NUCLEOTIDE SEQUENCE</scope>
    <source>
        <strain evidence="2">Houghton</strain>
    </source>
</reference>
<evidence type="ECO:0000256" key="1">
    <source>
        <dbReference type="SAM" id="MobiDB-lite"/>
    </source>
</evidence>
<protein>
    <submittedName>
        <fullName evidence="2">Uncharacterized protein</fullName>
    </submittedName>
</protein>
<evidence type="ECO:0000313" key="2">
    <source>
        <dbReference type="EMBL" id="CDI78751.1"/>
    </source>
</evidence>
<accession>U6GEQ9</accession>
<feature type="compositionally biased region" description="Low complexity" evidence="1">
    <location>
        <begin position="242"/>
        <end position="256"/>
    </location>
</feature>
<organism evidence="2 3">
    <name type="scientific">Eimeria acervulina</name>
    <name type="common">Coccidian parasite</name>
    <dbReference type="NCBI Taxonomy" id="5801"/>
    <lineage>
        <taxon>Eukaryota</taxon>
        <taxon>Sar</taxon>
        <taxon>Alveolata</taxon>
        <taxon>Apicomplexa</taxon>
        <taxon>Conoidasida</taxon>
        <taxon>Coccidia</taxon>
        <taxon>Eucoccidiorida</taxon>
        <taxon>Eimeriorina</taxon>
        <taxon>Eimeriidae</taxon>
        <taxon>Eimeria</taxon>
    </lineage>
</organism>
<sequence length="377" mass="40051">MESPDVWGPLPAFRGKKTSAAASGLASHSLLLERVHHITVPLPLSYPAQAHSILEKKARAGLKTFMHSLGKLRRCHRGGKQKSVSFDVGGVSVTVQFMELALAAAGAYVEEALWRTMQAVLTSQPGLSTATEEIVIQLEEGDASSGSIMIRVTCAFDGLLHSSRRVSRPYPVLRHVVDDSTRRRTFFSRGRLSGGSGAAAPDDSAHRRGAGPLTPQPTRRGGSSRKARRSDERKRKRDQRTEGPAATGATPDGAETLQAEGETSKDAKEKSAGDKTPGGIEASGATGGDTTGSGADGHKGFVQLSGTGARPKTKGLLLVPSNAALGQRRKTYDFPNLPEGTVSLQGCAVPEFTGALAFKLYQLEWGKAFRQLVSWLS</sequence>
<reference evidence="2" key="2">
    <citation type="submission" date="2013-10" db="EMBL/GenBank/DDBJ databases">
        <authorList>
            <person name="Aslett M."/>
        </authorList>
    </citation>
    <scope>NUCLEOTIDE SEQUENCE</scope>
    <source>
        <strain evidence="2">Houghton</strain>
    </source>
</reference>
<gene>
    <name evidence="2" type="ORF">EAH_00008430</name>
</gene>
<keyword evidence="3" id="KW-1185">Reference proteome</keyword>
<proteinExistence type="predicted"/>
<name>U6GEQ9_EIMAC</name>
<feature type="compositionally biased region" description="Basic and acidic residues" evidence="1">
    <location>
        <begin position="262"/>
        <end position="273"/>
    </location>
</feature>
<dbReference type="AlphaFoldDB" id="U6GEQ9"/>
<feature type="compositionally biased region" description="Gly residues" evidence="1">
    <location>
        <begin position="285"/>
        <end position="295"/>
    </location>
</feature>
<dbReference type="RefSeq" id="XP_013251054.1">
    <property type="nucleotide sequence ID" value="XM_013395600.1"/>
</dbReference>
<feature type="compositionally biased region" description="Basic residues" evidence="1">
    <location>
        <begin position="222"/>
        <end position="238"/>
    </location>
</feature>
<feature type="region of interest" description="Disordered" evidence="1">
    <location>
        <begin position="187"/>
        <end position="313"/>
    </location>
</feature>
<dbReference type="VEuPathDB" id="ToxoDB:EAH_00008430"/>
<dbReference type="EMBL" id="HG670909">
    <property type="protein sequence ID" value="CDI78751.1"/>
    <property type="molecule type" value="Genomic_DNA"/>
</dbReference>
<dbReference type="Proteomes" id="UP000018050">
    <property type="component" value="Unassembled WGS sequence"/>
</dbReference>
<dbReference type="GeneID" id="25268913"/>
<evidence type="ECO:0000313" key="3">
    <source>
        <dbReference type="Proteomes" id="UP000018050"/>
    </source>
</evidence>